<proteinExistence type="predicted"/>
<name>A0A9P8SEC9_9HYPO</name>
<dbReference type="Proteomes" id="UP000824596">
    <property type="component" value="Unassembled WGS sequence"/>
</dbReference>
<evidence type="ECO:0000313" key="1">
    <source>
        <dbReference type="EMBL" id="KAH0958265.1"/>
    </source>
</evidence>
<organism evidence="1 2">
    <name type="scientific">Hirsutella rhossiliensis</name>
    <dbReference type="NCBI Taxonomy" id="111463"/>
    <lineage>
        <taxon>Eukaryota</taxon>
        <taxon>Fungi</taxon>
        <taxon>Dikarya</taxon>
        <taxon>Ascomycota</taxon>
        <taxon>Pezizomycotina</taxon>
        <taxon>Sordariomycetes</taxon>
        <taxon>Hypocreomycetidae</taxon>
        <taxon>Hypocreales</taxon>
        <taxon>Ophiocordycipitaceae</taxon>
        <taxon>Hirsutella</taxon>
    </lineage>
</organism>
<dbReference type="OrthoDB" id="524326at2759"/>
<dbReference type="EMBL" id="JAIZPD010000016">
    <property type="protein sequence ID" value="KAH0958265.1"/>
    <property type="molecule type" value="Genomic_DNA"/>
</dbReference>
<comment type="caution">
    <text evidence="1">The sequence shown here is derived from an EMBL/GenBank/DDBJ whole genome shotgun (WGS) entry which is preliminary data.</text>
</comment>
<sequence>MAMSKAMICRGCEVGILPGDVIFHCKRCKRGGLSYCESCYAPSRACGHGMKRVKLEDDKLPVRDKDGSLGLGLKCYKCKTKMVKKEICFKCNSCWDPDLCASCWRQPGKRCKHAGKGKVKMCKVGRKGDDDEMADVVDGIISVFIG</sequence>
<keyword evidence="2" id="KW-1185">Reference proteome</keyword>
<gene>
    <name evidence="1" type="ORF">HRG_10566</name>
</gene>
<accession>A0A9P8SEC9</accession>
<protein>
    <submittedName>
        <fullName evidence="1">Uncharacterized protein</fullName>
    </submittedName>
</protein>
<dbReference type="AlphaFoldDB" id="A0A9P8SEC9"/>
<dbReference type="GeneID" id="68359695"/>
<evidence type="ECO:0000313" key="2">
    <source>
        <dbReference type="Proteomes" id="UP000824596"/>
    </source>
</evidence>
<reference evidence="1" key="1">
    <citation type="submission" date="2021-09" db="EMBL/GenBank/DDBJ databases">
        <title>A high-quality genome of the endoparasitic fungus Hirsutella rhossiliensis with a comparison of Hirsutella genomes reveals transposable elements contributing to genome size variation.</title>
        <authorList>
            <person name="Lin R."/>
            <person name="Jiao Y."/>
            <person name="Sun X."/>
            <person name="Ling J."/>
            <person name="Xie B."/>
            <person name="Cheng X."/>
        </authorList>
    </citation>
    <scope>NUCLEOTIDE SEQUENCE</scope>
    <source>
        <strain evidence="1">HR02</strain>
    </source>
</reference>
<dbReference type="RefSeq" id="XP_044715779.1">
    <property type="nucleotide sequence ID" value="XM_044869037.1"/>
</dbReference>